<dbReference type="Proteomes" id="UP000070328">
    <property type="component" value="Unassembled WGS sequence"/>
</dbReference>
<keyword evidence="2 4" id="KW-0863">Zinc-finger</keyword>
<evidence type="ECO:0000259" key="7">
    <source>
        <dbReference type="PROSITE" id="PS51999"/>
    </source>
</evidence>
<dbReference type="InterPro" id="IPR010666">
    <property type="entry name" value="Znf_GRF"/>
</dbReference>
<dbReference type="EMBL" id="JFBX01000320">
    <property type="protein sequence ID" value="KXH41879.1"/>
    <property type="molecule type" value="Genomic_DNA"/>
</dbReference>
<organism evidence="8 9">
    <name type="scientific">Colletotrichum simmondsii</name>
    <dbReference type="NCBI Taxonomy" id="703756"/>
    <lineage>
        <taxon>Eukaryota</taxon>
        <taxon>Fungi</taxon>
        <taxon>Dikarya</taxon>
        <taxon>Ascomycota</taxon>
        <taxon>Pezizomycotina</taxon>
        <taxon>Sordariomycetes</taxon>
        <taxon>Hypocreomycetidae</taxon>
        <taxon>Glomerellales</taxon>
        <taxon>Glomerellaceae</taxon>
        <taxon>Colletotrichum</taxon>
        <taxon>Colletotrichum acutatum species complex</taxon>
    </lineage>
</organism>
<dbReference type="InterPro" id="IPR005123">
    <property type="entry name" value="Oxoglu/Fe-dep_dioxygenase_dom"/>
</dbReference>
<reference evidence="8 9" key="1">
    <citation type="submission" date="2014-02" db="EMBL/GenBank/DDBJ databases">
        <title>The genome sequence of Colletotrichum simmondsii CBS122122.</title>
        <authorList>
            <person name="Baroncelli R."/>
            <person name="Thon M.R."/>
        </authorList>
    </citation>
    <scope>NUCLEOTIDE SEQUENCE [LARGE SCALE GENOMIC DNA]</scope>
    <source>
        <strain evidence="8 9">CBS122122</strain>
    </source>
</reference>
<keyword evidence="3" id="KW-0862">Zinc</keyword>
<accession>A0A135T156</accession>
<dbReference type="InterPro" id="IPR027450">
    <property type="entry name" value="AlkB-like"/>
</dbReference>
<evidence type="ECO:0000256" key="3">
    <source>
        <dbReference type="ARBA" id="ARBA00022833"/>
    </source>
</evidence>
<keyword evidence="9" id="KW-1185">Reference proteome</keyword>
<comment type="caution">
    <text evidence="8">The sequence shown here is derived from an EMBL/GenBank/DDBJ whole genome shotgun (WGS) entry which is preliminary data.</text>
</comment>
<dbReference type="AlphaFoldDB" id="A0A135T156"/>
<dbReference type="InterPro" id="IPR037151">
    <property type="entry name" value="AlkB-like_sf"/>
</dbReference>
<dbReference type="Pfam" id="PF06839">
    <property type="entry name" value="Zn_ribbon_GRF"/>
    <property type="match status" value="1"/>
</dbReference>
<protein>
    <submittedName>
        <fullName evidence="8">GRF zinc finger</fullName>
    </submittedName>
</protein>
<evidence type="ECO:0000256" key="1">
    <source>
        <dbReference type="ARBA" id="ARBA00022723"/>
    </source>
</evidence>
<dbReference type="GO" id="GO:0008270">
    <property type="term" value="F:zinc ion binding"/>
    <property type="evidence" value="ECO:0007669"/>
    <property type="project" value="UniProtKB-KW"/>
</dbReference>
<dbReference type="PROSITE" id="PS51471">
    <property type="entry name" value="FE2OG_OXY"/>
    <property type="match status" value="1"/>
</dbReference>
<feature type="domain" description="Fe2OG dioxygenase" evidence="6">
    <location>
        <begin position="240"/>
        <end position="363"/>
    </location>
</feature>
<dbReference type="Pfam" id="PF13532">
    <property type="entry name" value="2OG-FeII_Oxy_2"/>
    <property type="match status" value="1"/>
</dbReference>
<keyword evidence="1" id="KW-0479">Metal-binding</keyword>
<evidence type="ECO:0000313" key="9">
    <source>
        <dbReference type="Proteomes" id="UP000070328"/>
    </source>
</evidence>
<evidence type="ECO:0000259" key="6">
    <source>
        <dbReference type="PROSITE" id="PS51471"/>
    </source>
</evidence>
<dbReference type="PANTHER" id="PTHR31212:SF4">
    <property type="entry name" value="ALPHA-KETOGLUTARATE-DEPENDENT DIOXYGENASE ALKB HOMOLOG 3"/>
    <property type="match status" value="1"/>
</dbReference>
<evidence type="ECO:0000256" key="4">
    <source>
        <dbReference type="PROSITE-ProRule" id="PRU01343"/>
    </source>
</evidence>
<feature type="compositionally biased region" description="Basic residues" evidence="5">
    <location>
        <begin position="1"/>
        <end position="11"/>
    </location>
</feature>
<evidence type="ECO:0000256" key="5">
    <source>
        <dbReference type="SAM" id="MobiDB-lite"/>
    </source>
</evidence>
<dbReference type="OrthoDB" id="545910at2759"/>
<name>A0A135T156_9PEZI</name>
<dbReference type="CDD" id="cd14279">
    <property type="entry name" value="CUE"/>
    <property type="match status" value="1"/>
</dbReference>
<sequence>MDSFLIRKKRKLTQEEKPTEDDEPTEVKLAILSSLHPNLEQDVLLDVLLAHNGSVAESLEALKAPIPIKKSNGVNGAQSSLRNFGVRSEDSSNGPQPKKKLMSKKGATLHLYDPVDIAEHTPCTVIHNFLLPEEANDLLRELMTEAKSFEKNVTFKLFDNVVASPHTSSFYVESYDEIQTQKTDYLYNGAKLSDIRRITPQLIKVKPKVAEAVNQEIQTRMKTRYPGGKKLRYQSPKPWAPNMAFVNCYDGPQENVGWHSDQLTYLGPRAVIGSVSLGVAREFRVRRIIPKDGGGENGNSTMLTAEDADAEGQISIHLPHNSLLVMHAEMQEEWKHSIAPAQAIDPHPVAGNKRINITYRDYRADMHPRHTPKCDCGIPCVLRVVQRKKENHGRYFWMCHGGNAPGKDSCSFFQWAKFDDDGAPIWTHTTRKLNT</sequence>
<dbReference type="PANTHER" id="PTHR31212">
    <property type="entry name" value="ALPHA-KETOGLUTARATE-DEPENDENT DIOXYGENASE ALKB HOMOLOG 3"/>
    <property type="match status" value="1"/>
</dbReference>
<dbReference type="PROSITE" id="PS51999">
    <property type="entry name" value="ZF_GRF"/>
    <property type="match status" value="1"/>
</dbReference>
<dbReference type="GO" id="GO:0006307">
    <property type="term" value="P:DNA alkylation repair"/>
    <property type="evidence" value="ECO:0007669"/>
    <property type="project" value="InterPro"/>
</dbReference>
<proteinExistence type="predicted"/>
<feature type="region of interest" description="Disordered" evidence="5">
    <location>
        <begin position="79"/>
        <end position="103"/>
    </location>
</feature>
<feature type="region of interest" description="Disordered" evidence="5">
    <location>
        <begin position="1"/>
        <end position="25"/>
    </location>
</feature>
<dbReference type="SUPFAM" id="SSF51197">
    <property type="entry name" value="Clavaminate synthase-like"/>
    <property type="match status" value="1"/>
</dbReference>
<dbReference type="GO" id="GO:0051213">
    <property type="term" value="F:dioxygenase activity"/>
    <property type="evidence" value="ECO:0007669"/>
    <property type="project" value="InterPro"/>
</dbReference>
<dbReference type="InterPro" id="IPR032854">
    <property type="entry name" value="ALKBH3"/>
</dbReference>
<gene>
    <name evidence="8" type="ORF">CSIM01_02715</name>
</gene>
<feature type="domain" description="GRF-type" evidence="7">
    <location>
        <begin position="374"/>
        <end position="419"/>
    </location>
</feature>
<evidence type="ECO:0000313" key="8">
    <source>
        <dbReference type="EMBL" id="KXH41879.1"/>
    </source>
</evidence>
<dbReference type="FunFam" id="2.60.120.590:FF:000010">
    <property type="entry name" value="GRF zinc finger domain protein"/>
    <property type="match status" value="1"/>
</dbReference>
<dbReference type="Gene3D" id="2.60.120.590">
    <property type="entry name" value="Alpha-ketoglutarate-dependent dioxygenase AlkB-like"/>
    <property type="match status" value="1"/>
</dbReference>
<evidence type="ECO:0000256" key="2">
    <source>
        <dbReference type="ARBA" id="ARBA00022771"/>
    </source>
</evidence>